<dbReference type="EMBL" id="WIXE01021964">
    <property type="protein sequence ID" value="KAK5967893.1"/>
    <property type="molecule type" value="Genomic_DNA"/>
</dbReference>
<keyword evidence="4" id="KW-0732">Signal</keyword>
<feature type="domain" description="CUB" evidence="5">
    <location>
        <begin position="161"/>
        <end position="278"/>
    </location>
</feature>
<feature type="disulfide bond" evidence="3">
    <location>
        <begin position="292"/>
        <end position="310"/>
    </location>
</feature>
<dbReference type="SUPFAM" id="SSF57424">
    <property type="entry name" value="LDL receptor-like module"/>
    <property type="match status" value="1"/>
</dbReference>
<keyword evidence="1" id="KW-0677">Repeat</keyword>
<evidence type="ECO:0000256" key="1">
    <source>
        <dbReference type="ARBA" id="ARBA00022737"/>
    </source>
</evidence>
<dbReference type="Pfam" id="PF00057">
    <property type="entry name" value="Ldl_recept_a"/>
    <property type="match status" value="1"/>
</dbReference>
<feature type="chain" id="PRO_5042824152" evidence="4">
    <location>
        <begin position="17"/>
        <end position="336"/>
    </location>
</feature>
<dbReference type="Gene3D" id="2.60.120.290">
    <property type="entry name" value="Spermadhesin, CUB domain"/>
    <property type="match status" value="2"/>
</dbReference>
<dbReference type="PANTHER" id="PTHR24251">
    <property type="entry name" value="OVOCHYMASE-RELATED"/>
    <property type="match status" value="1"/>
</dbReference>
<evidence type="ECO:0000259" key="5">
    <source>
        <dbReference type="PROSITE" id="PS01180"/>
    </source>
</evidence>
<dbReference type="InterPro" id="IPR036055">
    <property type="entry name" value="LDL_receptor-like_sf"/>
</dbReference>
<dbReference type="PROSITE" id="PS50068">
    <property type="entry name" value="LDLRA_2"/>
    <property type="match status" value="1"/>
</dbReference>
<evidence type="ECO:0000256" key="3">
    <source>
        <dbReference type="PROSITE-ProRule" id="PRU00124"/>
    </source>
</evidence>
<keyword evidence="7" id="KW-1185">Reference proteome</keyword>
<dbReference type="PROSITE" id="PS01180">
    <property type="entry name" value="CUB"/>
    <property type="match status" value="2"/>
</dbReference>
<evidence type="ECO:0000313" key="7">
    <source>
        <dbReference type="Proteomes" id="UP001331761"/>
    </source>
</evidence>
<dbReference type="Gene3D" id="4.10.400.10">
    <property type="entry name" value="Low-density Lipoprotein Receptor"/>
    <property type="match status" value="1"/>
</dbReference>
<dbReference type="Proteomes" id="UP001331761">
    <property type="component" value="Unassembled WGS sequence"/>
</dbReference>
<organism evidence="6 7">
    <name type="scientific">Trichostrongylus colubriformis</name>
    <name type="common">Black scour worm</name>
    <dbReference type="NCBI Taxonomy" id="6319"/>
    <lineage>
        <taxon>Eukaryota</taxon>
        <taxon>Metazoa</taxon>
        <taxon>Ecdysozoa</taxon>
        <taxon>Nematoda</taxon>
        <taxon>Chromadorea</taxon>
        <taxon>Rhabditida</taxon>
        <taxon>Rhabditina</taxon>
        <taxon>Rhabditomorpha</taxon>
        <taxon>Strongyloidea</taxon>
        <taxon>Trichostrongylidae</taxon>
        <taxon>Trichostrongylus</taxon>
    </lineage>
</organism>
<dbReference type="Pfam" id="PF00431">
    <property type="entry name" value="CUB"/>
    <property type="match status" value="2"/>
</dbReference>
<sequence length="336" mass="38061">MLILCILTLAGRSVQDDACGTVRGEGVSSLHSFSSPNYPNPYPSNTDCVRVIQARPGFDVLVRFHHHFQIETSYAADEKTDRGAVTSDCPNDFIEFRDGRYGFSPLIGRFCGMSIPKADIRAKSGFLWIRFRSDELLEYKGFYASYDMVRSTDRTMNQHDCLIEHRHALDGYVGTKSLISDLALNFTGSLDCIWLLEVPHEYSIVLYINEFSLYSPNQCGLNFFEVYSGTTSDTPLKRYCGMTAAHVFSTHYLMYIRFYLHDANQIRNTSISALYSSYIRLRNCSSKQLFNCGDENCIPRSLGCNGHINCPYGNDEINCHVGKSLPLAVFLQSYRS</sequence>
<name>A0AAN8IFJ0_TRICO</name>
<evidence type="ECO:0000256" key="2">
    <source>
        <dbReference type="ARBA" id="ARBA00023157"/>
    </source>
</evidence>
<accession>A0AAN8IFJ0</accession>
<comment type="caution">
    <text evidence="6">The sequence shown here is derived from an EMBL/GenBank/DDBJ whole genome shotgun (WGS) entry which is preliminary data.</text>
</comment>
<dbReference type="SMART" id="SM00042">
    <property type="entry name" value="CUB"/>
    <property type="match status" value="2"/>
</dbReference>
<feature type="domain" description="CUB" evidence="5">
    <location>
        <begin position="19"/>
        <end position="149"/>
    </location>
</feature>
<dbReference type="CDD" id="cd00112">
    <property type="entry name" value="LDLa"/>
    <property type="match status" value="1"/>
</dbReference>
<proteinExistence type="predicted"/>
<dbReference type="InterPro" id="IPR035914">
    <property type="entry name" value="Sperma_CUB_dom_sf"/>
</dbReference>
<dbReference type="InterPro" id="IPR000859">
    <property type="entry name" value="CUB_dom"/>
</dbReference>
<comment type="caution">
    <text evidence="3">Lacks conserved residue(s) required for the propagation of feature annotation.</text>
</comment>
<dbReference type="SUPFAM" id="SSF49854">
    <property type="entry name" value="Spermadhesin, CUB domain"/>
    <property type="match status" value="2"/>
</dbReference>
<dbReference type="AlphaFoldDB" id="A0AAN8IFJ0"/>
<keyword evidence="2 3" id="KW-1015">Disulfide bond</keyword>
<feature type="signal peptide" evidence="4">
    <location>
        <begin position="1"/>
        <end position="16"/>
    </location>
</feature>
<reference evidence="6 7" key="1">
    <citation type="submission" date="2019-10" db="EMBL/GenBank/DDBJ databases">
        <title>Assembly and Annotation for the nematode Trichostrongylus colubriformis.</title>
        <authorList>
            <person name="Martin J."/>
        </authorList>
    </citation>
    <scope>NUCLEOTIDE SEQUENCE [LARGE SCALE GENOMIC DNA]</scope>
    <source>
        <strain evidence="6">G859</strain>
        <tissue evidence="6">Whole worm</tissue>
    </source>
</reference>
<evidence type="ECO:0000313" key="6">
    <source>
        <dbReference type="EMBL" id="KAK5967893.1"/>
    </source>
</evidence>
<protein>
    <submittedName>
        <fullName evidence="6">CUB domain-containing protein</fullName>
    </submittedName>
</protein>
<gene>
    <name evidence="6" type="ORF">GCK32_013980</name>
</gene>
<feature type="disulfide bond" evidence="3">
    <location>
        <begin position="304"/>
        <end position="319"/>
    </location>
</feature>
<dbReference type="SMART" id="SM00192">
    <property type="entry name" value="LDLa"/>
    <property type="match status" value="1"/>
</dbReference>
<dbReference type="InterPro" id="IPR002172">
    <property type="entry name" value="LDrepeatLR_classA_rpt"/>
</dbReference>
<dbReference type="PANTHER" id="PTHR24251:SF28">
    <property type="entry name" value="NEUROPILIN AND TOLLOID-LIKE, ISOFORM B"/>
    <property type="match status" value="1"/>
</dbReference>
<dbReference type="CDD" id="cd00041">
    <property type="entry name" value="CUB"/>
    <property type="match status" value="2"/>
</dbReference>
<evidence type="ECO:0000256" key="4">
    <source>
        <dbReference type="SAM" id="SignalP"/>
    </source>
</evidence>